<name>A0A329NX99_9LACT</name>
<dbReference type="Pfam" id="PF01610">
    <property type="entry name" value="DDE_Tnp_ISL3"/>
    <property type="match status" value="1"/>
</dbReference>
<dbReference type="RefSeq" id="WP_101602524.1">
    <property type="nucleotide sequence ID" value="NZ_JASODG010000003.1"/>
</dbReference>
<dbReference type="EMBL" id="QMHM01000007">
    <property type="protein sequence ID" value="RAV79777.1"/>
    <property type="molecule type" value="Genomic_DNA"/>
</dbReference>
<evidence type="ECO:0000313" key="2">
    <source>
        <dbReference type="EMBL" id="RAV79777.1"/>
    </source>
</evidence>
<dbReference type="InterPro" id="IPR002560">
    <property type="entry name" value="Transposase_DDE"/>
</dbReference>
<dbReference type="PANTHER" id="PTHR33498">
    <property type="entry name" value="TRANSPOSASE FOR INSERTION SEQUENCE ELEMENT IS1557"/>
    <property type="match status" value="1"/>
</dbReference>
<dbReference type="Proteomes" id="UP000251923">
    <property type="component" value="Unassembled WGS sequence"/>
</dbReference>
<protein>
    <submittedName>
        <fullName evidence="2">ISL3 family transposase</fullName>
    </submittedName>
</protein>
<proteinExistence type="predicted"/>
<organism evidence="2 3">
    <name type="scientific">Aerococcus urinae</name>
    <dbReference type="NCBI Taxonomy" id="1376"/>
    <lineage>
        <taxon>Bacteria</taxon>
        <taxon>Bacillati</taxon>
        <taxon>Bacillota</taxon>
        <taxon>Bacilli</taxon>
        <taxon>Lactobacillales</taxon>
        <taxon>Aerococcaceae</taxon>
        <taxon>Aerococcus</taxon>
    </lineage>
</organism>
<dbReference type="PANTHER" id="PTHR33498:SF1">
    <property type="entry name" value="TRANSPOSASE FOR INSERTION SEQUENCE ELEMENT IS1557"/>
    <property type="match status" value="1"/>
</dbReference>
<accession>A0A329NX99</accession>
<comment type="caution">
    <text evidence="2">The sequence shown here is derived from an EMBL/GenBank/DDBJ whole genome shotgun (WGS) entry which is preliminary data.</text>
</comment>
<evidence type="ECO:0000259" key="1">
    <source>
        <dbReference type="Pfam" id="PF01610"/>
    </source>
</evidence>
<dbReference type="AlphaFoldDB" id="A0A329NX99"/>
<reference evidence="2 3" key="1">
    <citation type="submission" date="2018-04" db="EMBL/GenBank/DDBJ databases">
        <title>Aerococcus urinae genomes.</title>
        <authorList>
            <person name="Hilt E."/>
            <person name="Gilbert N.M."/>
            <person name="Thomas-White K."/>
            <person name="Putonti C."/>
            <person name="Lewis A.L."/>
            <person name="Visck K.L."/>
            <person name="Wolfe A.J."/>
        </authorList>
    </citation>
    <scope>NUCLEOTIDE SEQUENCE [LARGE SCALE GENOMIC DNA]</scope>
    <source>
        <strain evidence="2 3">UMB7480</strain>
    </source>
</reference>
<dbReference type="NCBIfam" id="NF033550">
    <property type="entry name" value="transpos_ISL3"/>
    <property type="match status" value="1"/>
</dbReference>
<dbReference type="InterPro" id="IPR047951">
    <property type="entry name" value="Transpos_ISL3"/>
</dbReference>
<evidence type="ECO:0000313" key="3">
    <source>
        <dbReference type="Proteomes" id="UP000251923"/>
    </source>
</evidence>
<feature type="domain" description="Transposase IS204/IS1001/IS1096/IS1165 DDE" evidence="1">
    <location>
        <begin position="167"/>
        <end position="419"/>
    </location>
</feature>
<gene>
    <name evidence="2" type="ORF">DBT54_04945</name>
</gene>
<sequence>MTQSHCVQNLFNIKDENIEIEDKVVEEKKGNIVHKVIFGNLINQPSHCSHCGHINESQADIVKNGSYSSDILLTTINDGQPVTLRLKKQRFFCKHCQRTFNAETPIVTANCYISNALKNAITFALSETIAMTLIGKQHNVSVSTVIRLLEERGKALLPKFNYLPQYLSFDEFKSVKNVSGAMSFIFIDPVNHRLIDIVENRQKSELIHYFMRFSYQSRQAVKLVTIDMYSPYIEVIRACFPHAKILFDRFHVIQHLNLAINSVRIQLMNQIRYQSPRDYRKLKQLWKLPLKNEWELDFKNLYTHRLFDGLVSEQMIVDYLTNLSPELSRTYTYVNRLKYSIYTHDIQAFKDLLIEVKKYTFPRRVRTIFQTLERYHEGICAALTYTLSNGPIEGMNNKTKLIKRTGYGYRRFDHLRIRIIMASRLVCNDFQPRPLTFSEAA</sequence>